<evidence type="ECO:0000313" key="3">
    <source>
        <dbReference type="Proteomes" id="UP000887013"/>
    </source>
</evidence>
<reference evidence="2" key="1">
    <citation type="submission" date="2020-08" db="EMBL/GenBank/DDBJ databases">
        <title>Multicomponent nature underlies the extraordinary mechanical properties of spider dragline silk.</title>
        <authorList>
            <person name="Kono N."/>
            <person name="Nakamura H."/>
            <person name="Mori M."/>
            <person name="Yoshida Y."/>
            <person name="Ohtoshi R."/>
            <person name="Malay A.D."/>
            <person name="Moran D.A.P."/>
            <person name="Tomita M."/>
            <person name="Numata K."/>
            <person name="Arakawa K."/>
        </authorList>
    </citation>
    <scope>NUCLEOTIDE SEQUENCE</scope>
</reference>
<feature type="chain" id="PRO_5036469564" evidence="1">
    <location>
        <begin position="17"/>
        <end position="82"/>
    </location>
</feature>
<comment type="caution">
    <text evidence="2">The sequence shown here is derived from an EMBL/GenBank/DDBJ whole genome shotgun (WGS) entry which is preliminary data.</text>
</comment>
<evidence type="ECO:0000256" key="1">
    <source>
        <dbReference type="SAM" id="SignalP"/>
    </source>
</evidence>
<proteinExistence type="predicted"/>
<organism evidence="2 3">
    <name type="scientific">Nephila pilipes</name>
    <name type="common">Giant wood spider</name>
    <name type="synonym">Nephila maculata</name>
    <dbReference type="NCBI Taxonomy" id="299642"/>
    <lineage>
        <taxon>Eukaryota</taxon>
        <taxon>Metazoa</taxon>
        <taxon>Ecdysozoa</taxon>
        <taxon>Arthropoda</taxon>
        <taxon>Chelicerata</taxon>
        <taxon>Arachnida</taxon>
        <taxon>Araneae</taxon>
        <taxon>Araneomorphae</taxon>
        <taxon>Entelegynae</taxon>
        <taxon>Araneoidea</taxon>
        <taxon>Nephilidae</taxon>
        <taxon>Nephila</taxon>
    </lineage>
</organism>
<dbReference type="EMBL" id="BMAW01025055">
    <property type="protein sequence ID" value="GFT90748.1"/>
    <property type="molecule type" value="Genomic_DNA"/>
</dbReference>
<gene>
    <name evidence="2" type="ORF">NPIL_96521</name>
</gene>
<dbReference type="OrthoDB" id="10383322at2759"/>
<feature type="signal peptide" evidence="1">
    <location>
        <begin position="1"/>
        <end position="16"/>
    </location>
</feature>
<keyword evidence="3" id="KW-1185">Reference proteome</keyword>
<evidence type="ECO:0000313" key="2">
    <source>
        <dbReference type="EMBL" id="GFT90748.1"/>
    </source>
</evidence>
<protein>
    <submittedName>
        <fullName evidence="2">Uncharacterized protein</fullName>
    </submittedName>
</protein>
<dbReference type="Proteomes" id="UP000887013">
    <property type="component" value="Unassembled WGS sequence"/>
</dbReference>
<accession>A0A8X6PUR8</accession>
<sequence length="82" mass="8516">MLVCLLALAMLTTCYGFAITVECYKRPDGTNECIKHIDYYSNSASISTGNGGSEAAYAGPSDNGGAYANAGPSYANAGPMYK</sequence>
<name>A0A8X6PUR8_NEPPI</name>
<keyword evidence="1" id="KW-0732">Signal</keyword>
<dbReference type="AlphaFoldDB" id="A0A8X6PUR8"/>